<proteinExistence type="predicted"/>
<dbReference type="Pfam" id="PF01381">
    <property type="entry name" value="HTH_3"/>
    <property type="match status" value="1"/>
</dbReference>
<dbReference type="EMBL" id="MSCW01000009">
    <property type="protein sequence ID" value="ONF42509.1"/>
    <property type="molecule type" value="Genomic_DNA"/>
</dbReference>
<evidence type="ECO:0000313" key="2">
    <source>
        <dbReference type="EMBL" id="ONF42509.1"/>
    </source>
</evidence>
<sequence>MKTKAGLLNALHDEIKRLQLLADKIEASEEPDLHPISDLATVLRDRRESLRLSVTDVSDLAGLSPNTYRVLETGAGNPTITTLTGIGKVLNFDVWLELK</sequence>
<evidence type="ECO:0000313" key="3">
    <source>
        <dbReference type="Proteomes" id="UP000189339"/>
    </source>
</evidence>
<dbReference type="AlphaFoldDB" id="A0A1V2DPQ5"/>
<reference evidence="2 3" key="1">
    <citation type="submission" date="2016-12" db="EMBL/GenBank/DDBJ databases">
        <title>Marinobacter lutaoensis whole genome sequencing.</title>
        <authorList>
            <person name="Verma A."/>
            <person name="Krishnamurthi S."/>
        </authorList>
    </citation>
    <scope>NUCLEOTIDE SEQUENCE [LARGE SCALE GENOMIC DNA]</scope>
    <source>
        <strain evidence="2 3">T5054</strain>
    </source>
</reference>
<name>A0A1V2DPQ5_9GAMM</name>
<dbReference type="Proteomes" id="UP000189339">
    <property type="component" value="Unassembled WGS sequence"/>
</dbReference>
<dbReference type="SMART" id="SM00530">
    <property type="entry name" value="HTH_XRE"/>
    <property type="match status" value="1"/>
</dbReference>
<dbReference type="RefSeq" id="WP_076725454.1">
    <property type="nucleotide sequence ID" value="NZ_MSCW01000009.1"/>
</dbReference>
<dbReference type="SUPFAM" id="SSF47413">
    <property type="entry name" value="lambda repressor-like DNA-binding domains"/>
    <property type="match status" value="1"/>
</dbReference>
<keyword evidence="3" id="KW-1185">Reference proteome</keyword>
<dbReference type="PROSITE" id="PS50943">
    <property type="entry name" value="HTH_CROC1"/>
    <property type="match status" value="1"/>
</dbReference>
<organism evidence="2 3">
    <name type="scientific">Marinobacter lutaoensis</name>
    <dbReference type="NCBI Taxonomy" id="135739"/>
    <lineage>
        <taxon>Bacteria</taxon>
        <taxon>Pseudomonadati</taxon>
        <taxon>Pseudomonadota</taxon>
        <taxon>Gammaproteobacteria</taxon>
        <taxon>Pseudomonadales</taxon>
        <taxon>Marinobacteraceae</taxon>
        <taxon>Marinobacter</taxon>
    </lineage>
</organism>
<protein>
    <recommendedName>
        <fullName evidence="1">HTH cro/C1-type domain-containing protein</fullName>
    </recommendedName>
</protein>
<dbReference type="InterPro" id="IPR001387">
    <property type="entry name" value="Cro/C1-type_HTH"/>
</dbReference>
<dbReference type="STRING" id="135739.BTO32_14950"/>
<dbReference type="CDD" id="cd00093">
    <property type="entry name" value="HTH_XRE"/>
    <property type="match status" value="1"/>
</dbReference>
<feature type="domain" description="HTH cro/C1-type" evidence="1">
    <location>
        <begin position="43"/>
        <end position="96"/>
    </location>
</feature>
<dbReference type="OrthoDB" id="6370426at2"/>
<dbReference type="InterPro" id="IPR010982">
    <property type="entry name" value="Lambda_DNA-bd_dom_sf"/>
</dbReference>
<dbReference type="Gene3D" id="1.10.260.40">
    <property type="entry name" value="lambda repressor-like DNA-binding domains"/>
    <property type="match status" value="1"/>
</dbReference>
<evidence type="ECO:0000259" key="1">
    <source>
        <dbReference type="PROSITE" id="PS50943"/>
    </source>
</evidence>
<accession>A0A1V2DPQ5</accession>
<gene>
    <name evidence="2" type="ORF">BTO32_14950</name>
</gene>
<comment type="caution">
    <text evidence="2">The sequence shown here is derived from an EMBL/GenBank/DDBJ whole genome shotgun (WGS) entry which is preliminary data.</text>
</comment>
<dbReference type="GO" id="GO:0003677">
    <property type="term" value="F:DNA binding"/>
    <property type="evidence" value="ECO:0007669"/>
    <property type="project" value="InterPro"/>
</dbReference>